<gene>
    <name evidence="1" type="ORF">FA95DRAFT_1542301</name>
</gene>
<organism evidence="1 2">
    <name type="scientific">Auriscalpium vulgare</name>
    <dbReference type="NCBI Taxonomy" id="40419"/>
    <lineage>
        <taxon>Eukaryota</taxon>
        <taxon>Fungi</taxon>
        <taxon>Dikarya</taxon>
        <taxon>Basidiomycota</taxon>
        <taxon>Agaricomycotina</taxon>
        <taxon>Agaricomycetes</taxon>
        <taxon>Russulales</taxon>
        <taxon>Auriscalpiaceae</taxon>
        <taxon>Auriscalpium</taxon>
    </lineage>
</organism>
<protein>
    <submittedName>
        <fullName evidence="1">Uncharacterized protein</fullName>
    </submittedName>
</protein>
<sequence>MEAPSKRKVTAKVDFNNIVNRPPARPLSPSKPTRAPSSVISEPVLRPKAKVNSSATVLNRKVSASSSTTTSVAKAASSSALPRPVSPYKRPISPYKPIQRHVRNVSTSRSAVDGPTSKPKAALTAHALSRQRSLTGTPADPAFMASASARQRRGSGSFHPAEFRSASPSRAHLSPDSAASSSAAVRVKAKVTTGLTRANGLSSAPSTPSNLSHPSSPPYATTRPVAHARSRAPSIPDFGAISNPPSPTTSTSPLSAYPITSGSPSANPHRYASPRIGPSPSTTRFQSFTPHDDHPEVKFRPPKFTITPKVDPASVPLPAQSPPASTLSFSSRSSRSSASQAPSSVLTGTGSTVSTLNSHVNGVAVSDKALENVPDAHAGQTIALDALVDLFDPTSRRDSSTSLGSPSWDREDEPPASKIRAEAKSHRKIEDLEITNRSLLTINASLEVTKHRQAKEIHELRRKLRESRLILPPRAYRAVKSSLPADDDDEPEEEDEEEDEDALIGKHDEVFGRVKGLLDVLLESGRAALARTSEDFREGGKVLSAEEVRSWRGGGDDASDVRSTLDPGDITLSTDMDSEAEDDDARRPLTPSRVAVPDSEDEVETMVSELRTSLLPPITVTLS</sequence>
<keyword evidence="2" id="KW-1185">Reference proteome</keyword>
<reference evidence="1" key="1">
    <citation type="submission" date="2021-02" db="EMBL/GenBank/DDBJ databases">
        <authorList>
            <consortium name="DOE Joint Genome Institute"/>
            <person name="Ahrendt S."/>
            <person name="Looney B.P."/>
            <person name="Miyauchi S."/>
            <person name="Morin E."/>
            <person name="Drula E."/>
            <person name="Courty P.E."/>
            <person name="Chicoki N."/>
            <person name="Fauchery L."/>
            <person name="Kohler A."/>
            <person name="Kuo A."/>
            <person name="Labutti K."/>
            <person name="Pangilinan J."/>
            <person name="Lipzen A."/>
            <person name="Riley R."/>
            <person name="Andreopoulos W."/>
            <person name="He G."/>
            <person name="Johnson J."/>
            <person name="Barry K.W."/>
            <person name="Grigoriev I.V."/>
            <person name="Nagy L."/>
            <person name="Hibbett D."/>
            <person name="Henrissat B."/>
            <person name="Matheny P.B."/>
            <person name="Labbe J."/>
            <person name="Martin F."/>
        </authorList>
    </citation>
    <scope>NUCLEOTIDE SEQUENCE</scope>
    <source>
        <strain evidence="1">FP105234-sp</strain>
    </source>
</reference>
<comment type="caution">
    <text evidence="1">The sequence shown here is derived from an EMBL/GenBank/DDBJ whole genome shotgun (WGS) entry which is preliminary data.</text>
</comment>
<evidence type="ECO:0000313" key="1">
    <source>
        <dbReference type="EMBL" id="KAI0046619.1"/>
    </source>
</evidence>
<dbReference type="EMBL" id="MU275921">
    <property type="protein sequence ID" value="KAI0046619.1"/>
    <property type="molecule type" value="Genomic_DNA"/>
</dbReference>
<accession>A0ACB8RRJ3</accession>
<reference evidence="1" key="2">
    <citation type="journal article" date="2022" name="New Phytol.">
        <title>Evolutionary transition to the ectomycorrhizal habit in the genomes of a hyperdiverse lineage of mushroom-forming fungi.</title>
        <authorList>
            <person name="Looney B."/>
            <person name="Miyauchi S."/>
            <person name="Morin E."/>
            <person name="Drula E."/>
            <person name="Courty P.E."/>
            <person name="Kohler A."/>
            <person name="Kuo A."/>
            <person name="LaButti K."/>
            <person name="Pangilinan J."/>
            <person name="Lipzen A."/>
            <person name="Riley R."/>
            <person name="Andreopoulos W."/>
            <person name="He G."/>
            <person name="Johnson J."/>
            <person name="Nolan M."/>
            <person name="Tritt A."/>
            <person name="Barry K.W."/>
            <person name="Grigoriev I.V."/>
            <person name="Nagy L.G."/>
            <person name="Hibbett D."/>
            <person name="Henrissat B."/>
            <person name="Matheny P.B."/>
            <person name="Labbe J."/>
            <person name="Martin F.M."/>
        </authorList>
    </citation>
    <scope>NUCLEOTIDE SEQUENCE</scope>
    <source>
        <strain evidence="1">FP105234-sp</strain>
    </source>
</reference>
<name>A0ACB8RRJ3_9AGAM</name>
<proteinExistence type="predicted"/>
<evidence type="ECO:0000313" key="2">
    <source>
        <dbReference type="Proteomes" id="UP000814033"/>
    </source>
</evidence>
<dbReference type="Proteomes" id="UP000814033">
    <property type="component" value="Unassembled WGS sequence"/>
</dbReference>